<dbReference type="WBParaSite" id="Hba_00429">
    <property type="protein sequence ID" value="Hba_00429"/>
    <property type="gene ID" value="Hba_00429"/>
</dbReference>
<dbReference type="AlphaFoldDB" id="A0A1I7W732"/>
<protein>
    <submittedName>
        <fullName evidence="2">Kinesin motor domain-containing protein</fullName>
    </submittedName>
</protein>
<evidence type="ECO:0000313" key="1">
    <source>
        <dbReference type="Proteomes" id="UP000095283"/>
    </source>
</evidence>
<proteinExistence type="predicted"/>
<accession>A0A1I7W732</accession>
<reference evidence="2" key="1">
    <citation type="submission" date="2016-11" db="UniProtKB">
        <authorList>
            <consortium name="WormBaseParasite"/>
        </authorList>
    </citation>
    <scope>IDENTIFICATION</scope>
</reference>
<sequence length="487" mass="54567">MGGSETESNDVMEWYIEFYVDDNKVVNGSTVGDLELESDDSYHACSSDALSLDEGRIPTVGDMNSNPDFDELDGTMTGTGYSRPVSACDDLFVSAHRIHLADRDREWRDYTSSKHFIDEDAVSPTSIYARNRGNPMNEPHRGPYAPFNIEAHNNMLRFVHCDSIFVITIITYVNITNLYDSLSATDPAAYEYMMSFPKLSPEIQRSFDAFMRIIKEPIVSNGRPWIGPRINASSTKKLCEPSICESDFSGGECSFSGVSNANELYSSMEFPVEDFNIGMQALLDTTESRVNKELADKLLFASQNKIDASNTRLSSITYIPASIGLRWSRVITNLKKCASSHASQVEDIIQRIGQLQRISVIIEDYNKEYPCNLSSHSEDMKRRNTTTLPTTKKLRLTGEISHGFSGDVMNLENYTESAEQICASLDYQVTDAIARESRRVIDMGGSISSDMYTVVDALISNEKAELCQMKKKFTEATEELVEIFIHA</sequence>
<name>A0A1I7W732_HETBA</name>
<evidence type="ECO:0000313" key="2">
    <source>
        <dbReference type="WBParaSite" id="Hba_00429"/>
    </source>
</evidence>
<dbReference type="Proteomes" id="UP000095283">
    <property type="component" value="Unplaced"/>
</dbReference>
<keyword evidence="1" id="KW-1185">Reference proteome</keyword>
<organism evidence="1 2">
    <name type="scientific">Heterorhabditis bacteriophora</name>
    <name type="common">Entomopathogenic nematode worm</name>
    <dbReference type="NCBI Taxonomy" id="37862"/>
    <lineage>
        <taxon>Eukaryota</taxon>
        <taxon>Metazoa</taxon>
        <taxon>Ecdysozoa</taxon>
        <taxon>Nematoda</taxon>
        <taxon>Chromadorea</taxon>
        <taxon>Rhabditida</taxon>
        <taxon>Rhabditina</taxon>
        <taxon>Rhabditomorpha</taxon>
        <taxon>Strongyloidea</taxon>
        <taxon>Heterorhabditidae</taxon>
        <taxon>Heterorhabditis</taxon>
    </lineage>
</organism>